<evidence type="ECO:0000313" key="2">
    <source>
        <dbReference type="EMBL" id="MCU4972831.1"/>
    </source>
</evidence>
<reference evidence="1 3" key="1">
    <citation type="submission" date="2022-09" db="EMBL/GenBank/DDBJ databases">
        <title>Enrichment on poylsaccharides allowed isolation of novel metabolic and taxonomic groups of Haloarchaea.</title>
        <authorList>
            <person name="Sorokin D.Y."/>
            <person name="Elcheninov A.G."/>
            <person name="Khizhniak T.V."/>
            <person name="Kolganova T.V."/>
            <person name="Kublanov I.V."/>
        </authorList>
    </citation>
    <scope>NUCLEOTIDE SEQUENCE</scope>
    <source>
        <strain evidence="2 3">AArc-m2/3/4</strain>
        <strain evidence="1">AArc-xg1-1</strain>
    </source>
</reference>
<comment type="caution">
    <text evidence="1">The sequence shown here is derived from an EMBL/GenBank/DDBJ whole genome shotgun (WGS) entry which is preliminary data.</text>
</comment>
<evidence type="ECO:0000313" key="4">
    <source>
        <dbReference type="Proteomes" id="UP001321018"/>
    </source>
</evidence>
<dbReference type="Proteomes" id="UP001320972">
    <property type="component" value="Unassembled WGS sequence"/>
</dbReference>
<protein>
    <submittedName>
        <fullName evidence="1">Uncharacterized protein</fullName>
    </submittedName>
</protein>
<keyword evidence="3" id="KW-1185">Reference proteome</keyword>
<sequence length="65" mass="6982">MKYCLHCDWSVGESDGLTATERSREALEHHVETGHAVDSSESMVRPDVPSLAASTLVADLLGSPE</sequence>
<evidence type="ECO:0000313" key="1">
    <source>
        <dbReference type="EMBL" id="MCU4743738.1"/>
    </source>
</evidence>
<proteinExistence type="predicted"/>
<dbReference type="EMBL" id="JAOPKA010000018">
    <property type="protein sequence ID" value="MCU4743738.1"/>
    <property type="molecule type" value="Genomic_DNA"/>
</dbReference>
<gene>
    <name evidence="2" type="ORF">OB955_08765</name>
    <name evidence="1" type="ORF">OB960_20340</name>
</gene>
<name>A0AAP3E3I3_9EURY</name>
<dbReference type="AlphaFoldDB" id="A0AAP3E3I3"/>
<dbReference type="Proteomes" id="UP001321018">
    <property type="component" value="Unassembled WGS sequence"/>
</dbReference>
<dbReference type="RefSeq" id="WP_338005553.1">
    <property type="nucleotide sequence ID" value="NZ_JAOPKA010000018.1"/>
</dbReference>
<evidence type="ECO:0000313" key="3">
    <source>
        <dbReference type="Proteomes" id="UP001320972"/>
    </source>
</evidence>
<dbReference type="EMBL" id="JAOPKB010000003">
    <property type="protein sequence ID" value="MCU4972831.1"/>
    <property type="molecule type" value="Genomic_DNA"/>
</dbReference>
<organism evidence="1 4">
    <name type="scientific">Natronoglomus mannanivorans</name>
    <dbReference type="NCBI Taxonomy" id="2979990"/>
    <lineage>
        <taxon>Archaea</taxon>
        <taxon>Methanobacteriati</taxon>
        <taxon>Methanobacteriota</taxon>
        <taxon>Stenosarchaea group</taxon>
        <taxon>Halobacteria</taxon>
        <taxon>Halobacteriales</taxon>
        <taxon>Natrialbaceae</taxon>
        <taxon>Natronoglomus</taxon>
    </lineage>
</organism>
<accession>A0AAP3E3I3</accession>